<evidence type="ECO:0000313" key="6">
    <source>
        <dbReference type="Proteomes" id="UP000269721"/>
    </source>
</evidence>
<dbReference type="AlphaFoldDB" id="A0A4P9W010"/>
<reference evidence="6" key="1">
    <citation type="journal article" date="2018" name="Nat. Microbiol.">
        <title>Leveraging single-cell genomics to expand the fungal tree of life.</title>
        <authorList>
            <person name="Ahrendt S.R."/>
            <person name="Quandt C.A."/>
            <person name="Ciobanu D."/>
            <person name="Clum A."/>
            <person name="Salamov A."/>
            <person name="Andreopoulos B."/>
            <person name="Cheng J.F."/>
            <person name="Woyke T."/>
            <person name="Pelin A."/>
            <person name="Henrissat B."/>
            <person name="Reynolds N.K."/>
            <person name="Benny G.L."/>
            <person name="Smith M.E."/>
            <person name="James T.Y."/>
            <person name="Grigoriev I.V."/>
        </authorList>
    </citation>
    <scope>NUCLEOTIDE SEQUENCE [LARGE SCALE GENOMIC DNA]</scope>
</reference>
<comment type="subcellular location">
    <subcellularLocation>
        <location evidence="1">Membrane</location>
    </subcellularLocation>
</comment>
<feature type="region of interest" description="Disordered" evidence="3">
    <location>
        <begin position="64"/>
        <end position="90"/>
    </location>
</feature>
<accession>A0A4P9W010</accession>
<name>A0A4P9W010_9FUNG</name>
<feature type="compositionally biased region" description="Basic and acidic residues" evidence="3">
    <location>
        <begin position="252"/>
        <end position="268"/>
    </location>
</feature>
<evidence type="ECO:0000256" key="2">
    <source>
        <dbReference type="ARBA" id="ARBA00023136"/>
    </source>
</evidence>
<dbReference type="PROSITE" id="PS51778">
    <property type="entry name" value="VAST"/>
    <property type="match status" value="1"/>
</dbReference>
<keyword evidence="6" id="KW-1185">Reference proteome</keyword>
<keyword evidence="2" id="KW-0472">Membrane</keyword>
<evidence type="ECO:0000256" key="3">
    <source>
        <dbReference type="SAM" id="MobiDB-lite"/>
    </source>
</evidence>
<feature type="compositionally biased region" description="Low complexity" evidence="3">
    <location>
        <begin position="138"/>
        <end position="147"/>
    </location>
</feature>
<dbReference type="EMBL" id="ML000146">
    <property type="protein sequence ID" value="RKO84403.1"/>
    <property type="molecule type" value="Genomic_DNA"/>
</dbReference>
<protein>
    <recommendedName>
        <fullName evidence="4">VASt domain-containing protein</fullName>
    </recommendedName>
</protein>
<dbReference type="InterPro" id="IPR031968">
    <property type="entry name" value="VASt"/>
</dbReference>
<organism evidence="5 6">
    <name type="scientific">Blyttiomyces helicus</name>
    <dbReference type="NCBI Taxonomy" id="388810"/>
    <lineage>
        <taxon>Eukaryota</taxon>
        <taxon>Fungi</taxon>
        <taxon>Fungi incertae sedis</taxon>
        <taxon>Chytridiomycota</taxon>
        <taxon>Chytridiomycota incertae sedis</taxon>
        <taxon>Chytridiomycetes</taxon>
        <taxon>Chytridiomycetes incertae sedis</taxon>
        <taxon>Blyttiomyces</taxon>
    </lineage>
</organism>
<dbReference type="GO" id="GO:0016020">
    <property type="term" value="C:membrane"/>
    <property type="evidence" value="ECO:0007669"/>
    <property type="project" value="UniProtKB-SubCell"/>
</dbReference>
<dbReference type="Proteomes" id="UP000269721">
    <property type="component" value="Unassembled WGS sequence"/>
</dbReference>
<evidence type="ECO:0000313" key="5">
    <source>
        <dbReference type="EMBL" id="RKO84403.1"/>
    </source>
</evidence>
<feature type="compositionally biased region" description="Basic and acidic residues" evidence="3">
    <location>
        <begin position="194"/>
        <end position="203"/>
    </location>
</feature>
<feature type="compositionally biased region" description="Basic and acidic residues" evidence="3">
    <location>
        <begin position="384"/>
        <end position="419"/>
    </location>
</feature>
<feature type="region of interest" description="Disordered" evidence="3">
    <location>
        <begin position="194"/>
        <end position="273"/>
    </location>
</feature>
<evidence type="ECO:0000259" key="4">
    <source>
        <dbReference type="PROSITE" id="PS51778"/>
    </source>
</evidence>
<sequence>MQGRQRCIHFEKHAAYSVEMSMNSPKLPFGDSYQVLSRICISHVSAGKTRMRVTNRVEILKKNILKAPPRDSRAGANEPPGGGREHRASDARADDLVLGHERLPALRGRVTDPAAGELDCAAGKGRDPDPAGAQVASRVAGARVASAEPRGTRVDDDGDVCPAAGDTTDVRPGGVGARISPGRAARFAADVHDAAHPVSDRQKTAPGAGIAACDPCDRRAAASDPTPRQRPARVPPDRRRSGHGRSRVHYLAAERRLDRRYQSQDRPHSSVSSRAGEVTVLVGAMCMLPLPYSPWTSASSADLTHLSNVLNSRTRSALSRMQSSIRETHQRVASMQERLGTVELQIVAALGGEDEAGKEEERRAERRKLVEQVLALLHDGPPPLDKKEDVPMGADGEGRGVVETKEDAGGVKEDAGVVV</sequence>
<proteinExistence type="predicted"/>
<evidence type="ECO:0000256" key="1">
    <source>
        <dbReference type="ARBA" id="ARBA00004370"/>
    </source>
</evidence>
<feature type="region of interest" description="Disordered" evidence="3">
    <location>
        <begin position="377"/>
        <end position="419"/>
    </location>
</feature>
<feature type="region of interest" description="Disordered" evidence="3">
    <location>
        <begin position="138"/>
        <end position="175"/>
    </location>
</feature>
<feature type="domain" description="VASt" evidence="4">
    <location>
        <begin position="1"/>
        <end position="79"/>
    </location>
</feature>
<dbReference type="OrthoDB" id="2162691at2759"/>
<gene>
    <name evidence="5" type="ORF">BDK51DRAFT_49102</name>
</gene>